<evidence type="ECO:0000313" key="7">
    <source>
        <dbReference type="Proteomes" id="UP001208570"/>
    </source>
</evidence>
<reference evidence="6" key="1">
    <citation type="journal article" date="2023" name="Mol. Biol. Evol.">
        <title>Third-Generation Sequencing Reveals the Adaptive Role of the Epigenome in Three Deep-Sea Polychaetes.</title>
        <authorList>
            <person name="Perez M."/>
            <person name="Aroh O."/>
            <person name="Sun Y."/>
            <person name="Lan Y."/>
            <person name="Juniper S.K."/>
            <person name="Young C.R."/>
            <person name="Angers B."/>
            <person name="Qian P.Y."/>
        </authorList>
    </citation>
    <scope>NUCLEOTIDE SEQUENCE</scope>
    <source>
        <strain evidence="6">P08H-3</strain>
    </source>
</reference>
<comment type="caution">
    <text evidence="6">The sequence shown here is derived from an EMBL/GenBank/DDBJ whole genome shotgun (WGS) entry which is preliminary data.</text>
</comment>
<comment type="similarity">
    <text evidence="1">Belongs to the ANT/ATPSC lysine N-methyltransferase family.</text>
</comment>
<dbReference type="PANTHER" id="PTHR13610">
    <property type="entry name" value="METHYLTRANSFERASE DOMAIN-CONTAINING PROTEIN"/>
    <property type="match status" value="1"/>
</dbReference>
<proteinExistence type="inferred from homology"/>
<dbReference type="Proteomes" id="UP001208570">
    <property type="component" value="Unassembled WGS sequence"/>
</dbReference>
<evidence type="ECO:0000256" key="1">
    <source>
        <dbReference type="ARBA" id="ARBA00010633"/>
    </source>
</evidence>
<dbReference type="GO" id="GO:0032259">
    <property type="term" value="P:methylation"/>
    <property type="evidence" value="ECO:0007669"/>
    <property type="project" value="UniProtKB-KW"/>
</dbReference>
<evidence type="ECO:0000256" key="5">
    <source>
        <dbReference type="SAM" id="Phobius"/>
    </source>
</evidence>
<dbReference type="GO" id="GO:1905706">
    <property type="term" value="P:regulation of mitochondrial ATP synthesis coupled proton transport"/>
    <property type="evidence" value="ECO:0007669"/>
    <property type="project" value="TreeGrafter"/>
</dbReference>
<name>A0AAD9N3I2_9ANNE</name>
<protein>
    <submittedName>
        <fullName evidence="6">Uncharacterized protein</fullName>
    </submittedName>
</protein>
<dbReference type="EMBL" id="JAODUP010000314">
    <property type="protein sequence ID" value="KAK2152934.1"/>
    <property type="molecule type" value="Genomic_DNA"/>
</dbReference>
<dbReference type="Gene3D" id="3.40.50.150">
    <property type="entry name" value="Vaccinia Virus protein VP39"/>
    <property type="match status" value="1"/>
</dbReference>
<feature type="transmembrane region" description="Helical" evidence="5">
    <location>
        <begin position="39"/>
        <end position="60"/>
    </location>
</feature>
<dbReference type="InterPro" id="IPR026170">
    <property type="entry name" value="FAM173A/B"/>
</dbReference>
<evidence type="ECO:0000256" key="2">
    <source>
        <dbReference type="ARBA" id="ARBA00022603"/>
    </source>
</evidence>
<keyword evidence="2" id="KW-0489">Methyltransferase</keyword>
<dbReference type="Pfam" id="PF13489">
    <property type="entry name" value="Methyltransf_23"/>
    <property type="match status" value="1"/>
</dbReference>
<accession>A0AAD9N3I2</accession>
<keyword evidence="4" id="KW-0949">S-adenosyl-L-methionine</keyword>
<dbReference type="GO" id="GO:0005739">
    <property type="term" value="C:mitochondrion"/>
    <property type="evidence" value="ECO:0007669"/>
    <property type="project" value="TreeGrafter"/>
</dbReference>
<gene>
    <name evidence="6" type="ORF">LSH36_314g01044</name>
</gene>
<dbReference type="AlphaFoldDB" id="A0AAD9N3I2"/>
<organism evidence="6 7">
    <name type="scientific">Paralvinella palmiformis</name>
    <dbReference type="NCBI Taxonomy" id="53620"/>
    <lineage>
        <taxon>Eukaryota</taxon>
        <taxon>Metazoa</taxon>
        <taxon>Spiralia</taxon>
        <taxon>Lophotrochozoa</taxon>
        <taxon>Annelida</taxon>
        <taxon>Polychaeta</taxon>
        <taxon>Sedentaria</taxon>
        <taxon>Canalipalpata</taxon>
        <taxon>Terebellida</taxon>
        <taxon>Terebelliformia</taxon>
        <taxon>Alvinellidae</taxon>
        <taxon>Paralvinella</taxon>
    </lineage>
</organism>
<evidence type="ECO:0000256" key="4">
    <source>
        <dbReference type="ARBA" id="ARBA00022691"/>
    </source>
</evidence>
<keyword evidence="5" id="KW-0472">Membrane</keyword>
<keyword evidence="3" id="KW-0808">Transferase</keyword>
<keyword evidence="5" id="KW-0812">Transmembrane</keyword>
<keyword evidence="5" id="KW-1133">Transmembrane helix</keyword>
<sequence>MMNGNSDAFSPTGCSECDSLQSEFNKGKQKPQLTRTGKILLTIAGTTFGLVFAVTTPFLLPAVRKICLPYVPATLNQVKNVLCLIQDKGGRLIDLGSGDGRIVIEAAKSGLRCDGVELNPWLVLYSRLSSIRHGTHSRTSFYRSDLWTTDLSKYDYVVVFGVDCMMQQLADKLKHELCEEGQVIACRFPLPGIKPVKTIGSGIDAVWLYRKQCFNSRQLGKH</sequence>
<dbReference type="SUPFAM" id="SSF53335">
    <property type="entry name" value="S-adenosyl-L-methionine-dependent methyltransferases"/>
    <property type="match status" value="1"/>
</dbReference>
<keyword evidence="7" id="KW-1185">Reference proteome</keyword>
<dbReference type="InterPro" id="IPR029063">
    <property type="entry name" value="SAM-dependent_MTases_sf"/>
</dbReference>
<dbReference type="GO" id="GO:0016279">
    <property type="term" value="F:protein-lysine N-methyltransferase activity"/>
    <property type="evidence" value="ECO:0007669"/>
    <property type="project" value="InterPro"/>
</dbReference>
<evidence type="ECO:0000256" key="3">
    <source>
        <dbReference type="ARBA" id="ARBA00022679"/>
    </source>
</evidence>
<dbReference type="PANTHER" id="PTHR13610:SF9">
    <property type="entry name" value="FI06469P"/>
    <property type="match status" value="1"/>
</dbReference>
<evidence type="ECO:0000313" key="6">
    <source>
        <dbReference type="EMBL" id="KAK2152934.1"/>
    </source>
</evidence>